<name>A0A2W5SWC0_9BACT</name>
<protein>
    <recommendedName>
        <fullName evidence="3">DNA polymerase III beta sliding clamp central domain-containing protein</fullName>
    </recommendedName>
</protein>
<evidence type="ECO:0000313" key="1">
    <source>
        <dbReference type="EMBL" id="PZR07102.1"/>
    </source>
</evidence>
<gene>
    <name evidence="1" type="ORF">DI536_29025</name>
</gene>
<dbReference type="Proteomes" id="UP000249061">
    <property type="component" value="Unassembled WGS sequence"/>
</dbReference>
<sequence length="234" mass="26196">MASNRFTRAVHLKMLPREMARLLEASIVCVSDDLDRYVLHHVYFEADGGKSRLISTDGHMLSVITGPESELEIVEPLCLHSEIVKKLVAGLKRFPRGVKELAELSIDVADKTVRCRVVVRDSLHSMEWTAERMPGDGEFPEWRRLLPYFMERATLNESVVNPVLLARMARIARSLGTSQVRLTPAAAADKALRWCGDAKAIGVEGQWKWFVGVMPMSEGTEHTPTIHVVLPEVA</sequence>
<organism evidence="1 2">
    <name type="scientific">Archangium gephyra</name>
    <dbReference type="NCBI Taxonomy" id="48"/>
    <lineage>
        <taxon>Bacteria</taxon>
        <taxon>Pseudomonadati</taxon>
        <taxon>Myxococcota</taxon>
        <taxon>Myxococcia</taxon>
        <taxon>Myxococcales</taxon>
        <taxon>Cystobacterineae</taxon>
        <taxon>Archangiaceae</taxon>
        <taxon>Archangium</taxon>
    </lineage>
</organism>
<comment type="caution">
    <text evidence="1">The sequence shown here is derived from an EMBL/GenBank/DDBJ whole genome shotgun (WGS) entry which is preliminary data.</text>
</comment>
<evidence type="ECO:0000313" key="2">
    <source>
        <dbReference type="Proteomes" id="UP000249061"/>
    </source>
</evidence>
<dbReference type="EMBL" id="QFQP01000034">
    <property type="protein sequence ID" value="PZR07102.1"/>
    <property type="molecule type" value="Genomic_DNA"/>
</dbReference>
<dbReference type="AlphaFoldDB" id="A0A2W5SWC0"/>
<accession>A0A2W5SWC0</accession>
<reference evidence="1 2" key="1">
    <citation type="submission" date="2017-08" db="EMBL/GenBank/DDBJ databases">
        <title>Infants hospitalized years apart are colonized by the same room-sourced microbial strains.</title>
        <authorList>
            <person name="Brooks B."/>
            <person name="Olm M.R."/>
            <person name="Firek B.A."/>
            <person name="Baker R."/>
            <person name="Thomas B.C."/>
            <person name="Morowitz M.J."/>
            <person name="Banfield J.F."/>
        </authorList>
    </citation>
    <scope>NUCLEOTIDE SEQUENCE [LARGE SCALE GENOMIC DNA]</scope>
    <source>
        <strain evidence="1">S2_003_000_R2_14</strain>
    </source>
</reference>
<evidence type="ECO:0008006" key="3">
    <source>
        <dbReference type="Google" id="ProtNLM"/>
    </source>
</evidence>
<proteinExistence type="predicted"/>
<dbReference type="Gene3D" id="3.10.150.10">
    <property type="entry name" value="DNA Polymerase III, subunit A, domain 2"/>
    <property type="match status" value="1"/>
</dbReference>